<sequence>MASEAEEKIQLPSEDTSTLSKTSFVSIFKRARINMGQDEKALTCEAEELQEQTAGQQTHKVSGPLWALAGIQLLPYVVFNVTTAMANGLGMSKKSYYMLWYIFAGSLCLVGSALMYTVDEFTSSAKIWGYTILLGVGCGVFVQSSFTVSQAKVRKSEIPLAIGYCTFVQLAGPAIALCIANAAFLNEAVQGIQEQAPQLPIEAIKAAISGASSRRIEGISDELQQSILHIIVKAMSKVYILPMAAGALTVTMGFFMKTERLNLGGH</sequence>
<comment type="similarity">
    <text evidence="2">Belongs to the major facilitator superfamily. TCR/Tet family.</text>
</comment>
<dbReference type="EMBL" id="JAAMPI010000254">
    <property type="protein sequence ID" value="KAF4633505.1"/>
    <property type="molecule type" value="Genomic_DNA"/>
</dbReference>
<keyword evidence="4 7" id="KW-0812">Transmembrane</keyword>
<evidence type="ECO:0000256" key="7">
    <source>
        <dbReference type="SAM" id="Phobius"/>
    </source>
</evidence>
<dbReference type="PANTHER" id="PTHR23501:SF12">
    <property type="entry name" value="MAJOR FACILITATOR SUPERFAMILY (MFS) PROFILE DOMAIN-CONTAINING PROTEIN-RELATED"/>
    <property type="match status" value="1"/>
</dbReference>
<accession>A0A8H4RR94</accession>
<evidence type="ECO:0000313" key="9">
    <source>
        <dbReference type="Proteomes" id="UP000566819"/>
    </source>
</evidence>
<comment type="subcellular location">
    <subcellularLocation>
        <location evidence="1">Membrane</location>
        <topology evidence="1">Multi-pass membrane protein</topology>
    </subcellularLocation>
</comment>
<dbReference type="InterPro" id="IPR036259">
    <property type="entry name" value="MFS_trans_sf"/>
</dbReference>
<name>A0A8H4RR94_9HELO</name>
<feature type="transmembrane region" description="Helical" evidence="7">
    <location>
        <begin position="128"/>
        <end position="148"/>
    </location>
</feature>
<feature type="transmembrane region" description="Helical" evidence="7">
    <location>
        <begin position="98"/>
        <end position="116"/>
    </location>
</feature>
<comment type="caution">
    <text evidence="8">The sequence shown here is derived from an EMBL/GenBank/DDBJ whole genome shotgun (WGS) entry which is preliminary data.</text>
</comment>
<feature type="transmembrane region" description="Helical" evidence="7">
    <location>
        <begin position="238"/>
        <end position="256"/>
    </location>
</feature>
<protein>
    <submittedName>
        <fullName evidence="8">Uncharacterized protein</fullName>
    </submittedName>
</protein>
<organism evidence="8 9">
    <name type="scientific">Cudoniella acicularis</name>
    <dbReference type="NCBI Taxonomy" id="354080"/>
    <lineage>
        <taxon>Eukaryota</taxon>
        <taxon>Fungi</taxon>
        <taxon>Dikarya</taxon>
        <taxon>Ascomycota</taxon>
        <taxon>Pezizomycotina</taxon>
        <taxon>Leotiomycetes</taxon>
        <taxon>Helotiales</taxon>
        <taxon>Tricladiaceae</taxon>
        <taxon>Cudoniella</taxon>
    </lineage>
</organism>
<dbReference type="OrthoDB" id="10021397at2759"/>
<feature type="transmembrane region" description="Helical" evidence="7">
    <location>
        <begin position="160"/>
        <end position="184"/>
    </location>
</feature>
<keyword evidence="5 7" id="KW-1133">Transmembrane helix</keyword>
<proteinExistence type="inferred from homology"/>
<gene>
    <name evidence="8" type="ORF">G7Y89_g4614</name>
</gene>
<evidence type="ECO:0000256" key="2">
    <source>
        <dbReference type="ARBA" id="ARBA00007520"/>
    </source>
</evidence>
<dbReference type="GO" id="GO:0005886">
    <property type="term" value="C:plasma membrane"/>
    <property type="evidence" value="ECO:0007669"/>
    <property type="project" value="TreeGrafter"/>
</dbReference>
<keyword evidence="6 7" id="KW-0472">Membrane</keyword>
<keyword evidence="3" id="KW-0813">Transport</keyword>
<keyword evidence="9" id="KW-1185">Reference proteome</keyword>
<evidence type="ECO:0000256" key="6">
    <source>
        <dbReference type="ARBA" id="ARBA00023136"/>
    </source>
</evidence>
<evidence type="ECO:0000256" key="1">
    <source>
        <dbReference type="ARBA" id="ARBA00004141"/>
    </source>
</evidence>
<dbReference type="Proteomes" id="UP000566819">
    <property type="component" value="Unassembled WGS sequence"/>
</dbReference>
<dbReference type="PANTHER" id="PTHR23501">
    <property type="entry name" value="MAJOR FACILITATOR SUPERFAMILY"/>
    <property type="match status" value="1"/>
</dbReference>
<evidence type="ECO:0000256" key="5">
    <source>
        <dbReference type="ARBA" id="ARBA00022989"/>
    </source>
</evidence>
<dbReference type="AlphaFoldDB" id="A0A8H4RR94"/>
<reference evidence="8 9" key="1">
    <citation type="submission" date="2020-03" db="EMBL/GenBank/DDBJ databases">
        <title>Draft Genome Sequence of Cudoniella acicularis.</title>
        <authorList>
            <person name="Buettner E."/>
            <person name="Kellner H."/>
        </authorList>
    </citation>
    <scope>NUCLEOTIDE SEQUENCE [LARGE SCALE GENOMIC DNA]</scope>
    <source>
        <strain evidence="8 9">DSM 108380</strain>
    </source>
</reference>
<dbReference type="GO" id="GO:0022857">
    <property type="term" value="F:transmembrane transporter activity"/>
    <property type="evidence" value="ECO:0007669"/>
    <property type="project" value="TreeGrafter"/>
</dbReference>
<evidence type="ECO:0000256" key="4">
    <source>
        <dbReference type="ARBA" id="ARBA00022692"/>
    </source>
</evidence>
<dbReference type="SUPFAM" id="SSF103473">
    <property type="entry name" value="MFS general substrate transporter"/>
    <property type="match status" value="1"/>
</dbReference>
<evidence type="ECO:0000313" key="8">
    <source>
        <dbReference type="EMBL" id="KAF4633505.1"/>
    </source>
</evidence>
<evidence type="ECO:0000256" key="3">
    <source>
        <dbReference type="ARBA" id="ARBA00022448"/>
    </source>
</evidence>
<feature type="transmembrane region" description="Helical" evidence="7">
    <location>
        <begin position="65"/>
        <end position="86"/>
    </location>
</feature>